<dbReference type="GO" id="GO:0005506">
    <property type="term" value="F:iron ion binding"/>
    <property type="evidence" value="ECO:0007669"/>
    <property type="project" value="InterPro"/>
</dbReference>
<keyword evidence="4 5" id="KW-0472">Membrane</keyword>
<sequence length="327" mass="37498">MNSGILALLIGTGLTTNTENIFMQVVSAAILTTLPFAHSLLIMFAFVAFAIFPLLSSTHAEYTRKRDFVIDLYCRDIIVICFRYIIYSNLSQYMLLLPCLGIFESYSIQNMVDSYDMNTKKRIVPTQIVNHTSLAIVELLALVIGRMLLPLDALDDTKYDGFYPSLIVVIPLFTILFDLFADIGFYNIHRNFHETPFLRTFHIPDHHKNTGKHNKLMAYETYTISTIETLSIALTYFIGFGALILVYGELSTLIVSIMVSWMHTVELMGHTELSWTPKFTYNRIVHDILGISLTSKDHLIHHIHPTTNYSKRTRLMDYICNTYRGKL</sequence>
<evidence type="ECO:0000256" key="3">
    <source>
        <dbReference type="ARBA" id="ARBA00022989"/>
    </source>
</evidence>
<protein>
    <recommendedName>
        <fullName evidence="6">Fatty acid hydroxylase domain-containing protein</fullName>
    </recommendedName>
</protein>
<dbReference type="EMBL" id="MN740561">
    <property type="protein sequence ID" value="QHU33742.1"/>
    <property type="molecule type" value="Genomic_DNA"/>
</dbReference>
<feature type="transmembrane region" description="Helical" evidence="5">
    <location>
        <begin position="38"/>
        <end position="56"/>
    </location>
</feature>
<keyword evidence="2 5" id="KW-0812">Transmembrane</keyword>
<feature type="transmembrane region" description="Helical" evidence="5">
    <location>
        <begin position="92"/>
        <end position="108"/>
    </location>
</feature>
<dbReference type="AlphaFoldDB" id="A0A6C0LWY4"/>
<evidence type="ECO:0000313" key="7">
    <source>
        <dbReference type="EMBL" id="QHU33742.1"/>
    </source>
</evidence>
<reference evidence="7" key="1">
    <citation type="journal article" date="2020" name="Nature">
        <title>Giant virus diversity and host interactions through global metagenomics.</title>
        <authorList>
            <person name="Schulz F."/>
            <person name="Roux S."/>
            <person name="Paez-Espino D."/>
            <person name="Jungbluth S."/>
            <person name="Walsh D.A."/>
            <person name="Denef V.J."/>
            <person name="McMahon K.D."/>
            <person name="Konstantinidis K.T."/>
            <person name="Eloe-Fadrosh E.A."/>
            <person name="Kyrpides N.C."/>
            <person name="Woyke T."/>
        </authorList>
    </citation>
    <scope>NUCLEOTIDE SEQUENCE</scope>
    <source>
        <strain evidence="7">GVMAG-S-1016704-121</strain>
    </source>
</reference>
<organism evidence="7">
    <name type="scientific">viral metagenome</name>
    <dbReference type="NCBI Taxonomy" id="1070528"/>
    <lineage>
        <taxon>unclassified sequences</taxon>
        <taxon>metagenomes</taxon>
        <taxon>organismal metagenomes</taxon>
    </lineage>
</organism>
<evidence type="ECO:0000256" key="5">
    <source>
        <dbReference type="SAM" id="Phobius"/>
    </source>
</evidence>
<dbReference type="GO" id="GO:0008610">
    <property type="term" value="P:lipid biosynthetic process"/>
    <property type="evidence" value="ECO:0007669"/>
    <property type="project" value="InterPro"/>
</dbReference>
<keyword evidence="3 5" id="KW-1133">Transmembrane helix</keyword>
<name>A0A6C0LWY4_9ZZZZ</name>
<evidence type="ECO:0000256" key="4">
    <source>
        <dbReference type="ARBA" id="ARBA00023136"/>
    </source>
</evidence>
<evidence type="ECO:0000256" key="2">
    <source>
        <dbReference type="ARBA" id="ARBA00022692"/>
    </source>
</evidence>
<feature type="transmembrane region" description="Helical" evidence="5">
    <location>
        <begin position="161"/>
        <end position="181"/>
    </location>
</feature>
<dbReference type="GO" id="GO:0016491">
    <property type="term" value="F:oxidoreductase activity"/>
    <property type="evidence" value="ECO:0007669"/>
    <property type="project" value="InterPro"/>
</dbReference>
<evidence type="ECO:0000259" key="6">
    <source>
        <dbReference type="Pfam" id="PF04116"/>
    </source>
</evidence>
<accession>A0A6C0LWY4</accession>
<dbReference type="PANTHER" id="PTHR11863">
    <property type="entry name" value="STEROL DESATURASE"/>
    <property type="match status" value="1"/>
</dbReference>
<evidence type="ECO:0000256" key="1">
    <source>
        <dbReference type="ARBA" id="ARBA00004370"/>
    </source>
</evidence>
<feature type="transmembrane region" description="Helical" evidence="5">
    <location>
        <begin position="128"/>
        <end position="149"/>
    </location>
</feature>
<comment type="subcellular location">
    <subcellularLocation>
        <location evidence="1">Membrane</location>
    </subcellularLocation>
</comment>
<proteinExistence type="predicted"/>
<dbReference type="Pfam" id="PF04116">
    <property type="entry name" value="FA_hydroxylase"/>
    <property type="match status" value="1"/>
</dbReference>
<dbReference type="GO" id="GO:0016020">
    <property type="term" value="C:membrane"/>
    <property type="evidence" value="ECO:0007669"/>
    <property type="project" value="UniProtKB-SubCell"/>
</dbReference>
<dbReference type="InterPro" id="IPR050307">
    <property type="entry name" value="Sterol_Desaturase_Related"/>
</dbReference>
<feature type="domain" description="Fatty acid hydroxylase" evidence="6">
    <location>
        <begin position="175"/>
        <end position="322"/>
    </location>
</feature>
<dbReference type="InterPro" id="IPR006694">
    <property type="entry name" value="Fatty_acid_hydroxylase"/>
</dbReference>